<dbReference type="InterPro" id="IPR003959">
    <property type="entry name" value="ATPase_AAA_core"/>
</dbReference>
<accession>A0A1W1BAK4</accession>
<dbReference type="PANTHER" id="PTHR43581">
    <property type="entry name" value="ATP/GTP PHOSPHATASE"/>
    <property type="match status" value="1"/>
</dbReference>
<dbReference type="InterPro" id="IPR003593">
    <property type="entry name" value="AAA+_ATPase"/>
</dbReference>
<evidence type="ECO:0000313" key="2">
    <source>
        <dbReference type="EMBL" id="SFV50574.1"/>
    </source>
</evidence>
<name>A0A1W1BAK4_9ZZZZ</name>
<organism evidence="2">
    <name type="scientific">hydrothermal vent metagenome</name>
    <dbReference type="NCBI Taxonomy" id="652676"/>
    <lineage>
        <taxon>unclassified sequences</taxon>
        <taxon>metagenomes</taxon>
        <taxon>ecological metagenomes</taxon>
    </lineage>
</organism>
<gene>
    <name evidence="2" type="ORF">MNB_SV-9-284</name>
</gene>
<sequence length="403" mass="47106">MNEKKKIEIDKLLSSKVLDLLQEIDKLSSIMDDKSIDKLENILKKVKSYQEESLKTTLNQENETFMNFKSKGLSQIEIVKYKKIENLKIENLNRINIFAGVNNAGKTSLLEAISLLLNQNDIYHFLDIQRRRAKLIKLNSLWLNNEFLKDIELRGVFNYVPLVVEIQKQNEKSETLNKEGYLSSIDIKSSFGDENLSSSVRLFEEKNEKHYKSIKIVCNNSYSSPFSIQNKDDLEKHYARAVQKDILIDILDFIKEHIDPKLKDIRFTKEYIETFKVNHKDFTIDLSAFGEGLQRVFYIALQFASAQNGVILIDELENGLHYTLLESFTKFMQELAVKLNVQLFLTTHSKETIEAFVSNGFENEDISYNLMVENRRENRVKVIHYNSDLLIKELEEHQEVRGW</sequence>
<dbReference type="InterPro" id="IPR027417">
    <property type="entry name" value="P-loop_NTPase"/>
</dbReference>
<proteinExistence type="predicted"/>
<dbReference type="SUPFAM" id="SSF52540">
    <property type="entry name" value="P-loop containing nucleoside triphosphate hydrolases"/>
    <property type="match status" value="1"/>
</dbReference>
<dbReference type="EMBL" id="FPHG01000002">
    <property type="protein sequence ID" value="SFV50574.1"/>
    <property type="molecule type" value="Genomic_DNA"/>
</dbReference>
<evidence type="ECO:0000259" key="1">
    <source>
        <dbReference type="SMART" id="SM00382"/>
    </source>
</evidence>
<dbReference type="InterPro" id="IPR051396">
    <property type="entry name" value="Bact_Antivir_Def_Nuclease"/>
</dbReference>
<feature type="domain" description="AAA+ ATPase" evidence="1">
    <location>
        <begin position="92"/>
        <end position="367"/>
    </location>
</feature>
<dbReference type="SMART" id="SM00382">
    <property type="entry name" value="AAA"/>
    <property type="match status" value="1"/>
</dbReference>
<dbReference type="GO" id="GO:0016887">
    <property type="term" value="F:ATP hydrolysis activity"/>
    <property type="evidence" value="ECO:0007669"/>
    <property type="project" value="InterPro"/>
</dbReference>
<dbReference type="Gene3D" id="3.40.50.300">
    <property type="entry name" value="P-loop containing nucleotide triphosphate hydrolases"/>
    <property type="match status" value="2"/>
</dbReference>
<dbReference type="Pfam" id="PF13304">
    <property type="entry name" value="AAA_21"/>
    <property type="match status" value="1"/>
</dbReference>
<dbReference type="AlphaFoldDB" id="A0A1W1BAK4"/>
<reference evidence="2" key="1">
    <citation type="submission" date="2016-10" db="EMBL/GenBank/DDBJ databases">
        <authorList>
            <person name="de Groot N.N."/>
        </authorList>
    </citation>
    <scope>NUCLEOTIDE SEQUENCE</scope>
</reference>
<dbReference type="PANTHER" id="PTHR43581:SF4">
    <property type="entry name" value="ATP_GTP PHOSPHATASE"/>
    <property type="match status" value="1"/>
</dbReference>
<protein>
    <recommendedName>
        <fullName evidence="1">AAA+ ATPase domain-containing protein</fullName>
    </recommendedName>
</protein>
<dbReference type="GO" id="GO:0005524">
    <property type="term" value="F:ATP binding"/>
    <property type="evidence" value="ECO:0007669"/>
    <property type="project" value="InterPro"/>
</dbReference>